<dbReference type="EMBL" id="ABWN01000036">
    <property type="protein sequence ID" value="EFF67724.1"/>
    <property type="molecule type" value="Genomic_DNA"/>
</dbReference>
<name>D4S222_9FIRM</name>
<evidence type="ECO:0000313" key="1">
    <source>
        <dbReference type="EMBL" id="EFF67724.1"/>
    </source>
</evidence>
<evidence type="ECO:0000313" key="2">
    <source>
        <dbReference type="Proteomes" id="UP000006238"/>
    </source>
</evidence>
<dbReference type="Proteomes" id="UP000006238">
    <property type="component" value="Unassembled WGS sequence"/>
</dbReference>
<dbReference type="HOGENOM" id="CLU_126392_0_0_9"/>
<dbReference type="RefSeq" id="WP_005604147.1">
    <property type="nucleotide sequence ID" value="NZ_GG663524.1"/>
</dbReference>
<comment type="caution">
    <text evidence="1">The sequence shown here is derived from an EMBL/GenBank/DDBJ whole genome shotgun (WGS) entry which is preliminary data.</text>
</comment>
<accession>D4S222</accession>
<reference evidence="1 2" key="1">
    <citation type="submission" date="2010-02" db="EMBL/GenBank/DDBJ databases">
        <authorList>
            <person name="Weinstock G."/>
            <person name="Sodergren E."/>
            <person name="Clifton S."/>
            <person name="Fulton L."/>
            <person name="Fulton B."/>
            <person name="Courtney L."/>
            <person name="Fronick C."/>
            <person name="Harrison M."/>
            <person name="Strong C."/>
            <person name="Farmer C."/>
            <person name="Delahaunty K."/>
            <person name="Markovic C."/>
            <person name="Hall O."/>
            <person name="Minx P."/>
            <person name="Tomlinson C."/>
            <person name="Mitreva M."/>
            <person name="Nelson J."/>
            <person name="Hou S."/>
            <person name="Wollam A."/>
            <person name="Pepin K.H."/>
            <person name="Johnson M."/>
            <person name="Bhonagiri V."/>
            <person name="Zhang X."/>
            <person name="Suruliraj S."/>
            <person name="Warren W."/>
            <person name="Chinwalla A."/>
            <person name="Mardis E.R."/>
            <person name="Wilson R.K."/>
        </authorList>
    </citation>
    <scope>NUCLEOTIDE SEQUENCE [LARGE SCALE GENOMIC DNA]</scope>
    <source>
        <strain evidence="1 2">DSM 2876</strain>
    </source>
</reference>
<sequence length="181" mass="22047">MQCTKDALKECLPEIIECENLVEWNSYLNKLYIEVFKPQFLENVPIFKGGRVLSRREPMDGEWEHGFTHMTHVDLQHNSTDPNDRIPDLRRSERLNWVKRIIENYECSIENDCGKILYWEEMYRGRVRCNLLFKDERFLIVLEKARNVYFLITSFYIEKDWELNKRIRKYETYKKQKTPLA</sequence>
<dbReference type="AlphaFoldDB" id="D4S222"/>
<organism evidence="1 2">
    <name type="scientific">Eshraghiella crossota DSM 2876</name>
    <dbReference type="NCBI Taxonomy" id="511680"/>
    <lineage>
        <taxon>Bacteria</taxon>
        <taxon>Bacillati</taxon>
        <taxon>Bacillota</taxon>
        <taxon>Clostridia</taxon>
        <taxon>Lachnospirales</taxon>
        <taxon>Lachnospiraceae</taxon>
        <taxon>Eshraghiella</taxon>
    </lineage>
</organism>
<gene>
    <name evidence="1" type="ORF">BUTYVIB_02144</name>
</gene>
<proteinExistence type="predicted"/>
<evidence type="ECO:0008006" key="3">
    <source>
        <dbReference type="Google" id="ProtNLM"/>
    </source>
</evidence>
<protein>
    <recommendedName>
        <fullName evidence="3">Phage P1-related protein</fullName>
    </recommendedName>
</protein>
<keyword evidence="2" id="KW-1185">Reference proteome</keyword>
<dbReference type="GeneID" id="98917736"/>
<dbReference type="eggNOG" id="ENOG5032W2H">
    <property type="taxonomic scope" value="Bacteria"/>
</dbReference>